<organism evidence="6 7">
    <name type="scientific">Prorocentrum cordatum</name>
    <dbReference type="NCBI Taxonomy" id="2364126"/>
    <lineage>
        <taxon>Eukaryota</taxon>
        <taxon>Sar</taxon>
        <taxon>Alveolata</taxon>
        <taxon>Dinophyceae</taxon>
        <taxon>Prorocentrales</taxon>
        <taxon>Prorocentraceae</taxon>
        <taxon>Prorocentrum</taxon>
    </lineage>
</organism>
<evidence type="ECO:0000256" key="4">
    <source>
        <dbReference type="ARBA" id="ARBA00022837"/>
    </source>
</evidence>
<keyword evidence="4" id="KW-0106">Calcium</keyword>
<evidence type="ECO:0000256" key="3">
    <source>
        <dbReference type="ARBA" id="ARBA00022801"/>
    </source>
</evidence>
<keyword evidence="7" id="KW-1185">Reference proteome</keyword>
<evidence type="ECO:0000313" key="6">
    <source>
        <dbReference type="EMBL" id="CAK0799534.1"/>
    </source>
</evidence>
<name>A0ABN9Q1M4_9DINO</name>
<keyword evidence="3" id="KW-0378">Hydrolase</keyword>
<dbReference type="InterPro" id="IPR017850">
    <property type="entry name" value="Alkaline_phosphatase_core_sf"/>
</dbReference>
<keyword evidence="2" id="KW-0479">Metal-binding</keyword>
<comment type="similarity">
    <text evidence="1">Belongs to the sulfatase family.</text>
</comment>
<reference evidence="6" key="1">
    <citation type="submission" date="2023-10" db="EMBL/GenBank/DDBJ databases">
        <authorList>
            <person name="Chen Y."/>
            <person name="Shah S."/>
            <person name="Dougan E. K."/>
            <person name="Thang M."/>
            <person name="Chan C."/>
        </authorList>
    </citation>
    <scope>NUCLEOTIDE SEQUENCE [LARGE SCALE GENOMIC DNA]</scope>
</reference>
<protein>
    <recommendedName>
        <fullName evidence="5">Sulfatase N-terminal domain-containing protein</fullName>
    </recommendedName>
</protein>
<dbReference type="Proteomes" id="UP001189429">
    <property type="component" value="Unassembled WGS sequence"/>
</dbReference>
<evidence type="ECO:0000313" key="7">
    <source>
        <dbReference type="Proteomes" id="UP001189429"/>
    </source>
</evidence>
<evidence type="ECO:0000259" key="5">
    <source>
        <dbReference type="Pfam" id="PF00884"/>
    </source>
</evidence>
<dbReference type="PANTHER" id="PTHR42693:SF53">
    <property type="entry name" value="ENDO-4-O-SULFATASE"/>
    <property type="match status" value="1"/>
</dbReference>
<comment type="caution">
    <text evidence="6">The sequence shown here is derived from an EMBL/GenBank/DDBJ whole genome shotgun (WGS) entry which is preliminary data.</text>
</comment>
<dbReference type="SUPFAM" id="SSF53649">
    <property type="entry name" value="Alkaline phosphatase-like"/>
    <property type="match status" value="1"/>
</dbReference>
<proteinExistence type="inferred from homology"/>
<dbReference type="EMBL" id="CAUYUJ010002168">
    <property type="protein sequence ID" value="CAK0799534.1"/>
    <property type="molecule type" value="Genomic_DNA"/>
</dbReference>
<dbReference type="Pfam" id="PF00884">
    <property type="entry name" value="Sulfatase"/>
    <property type="match status" value="1"/>
</dbReference>
<feature type="non-terminal residue" evidence="6">
    <location>
        <position position="1"/>
    </location>
</feature>
<dbReference type="PANTHER" id="PTHR42693">
    <property type="entry name" value="ARYLSULFATASE FAMILY MEMBER"/>
    <property type="match status" value="1"/>
</dbReference>
<dbReference type="InterPro" id="IPR000917">
    <property type="entry name" value="Sulfatase_N"/>
</dbReference>
<feature type="domain" description="Sulfatase N-terminal" evidence="5">
    <location>
        <begin position="81"/>
        <end position="368"/>
    </location>
</feature>
<dbReference type="Gene3D" id="3.40.720.10">
    <property type="entry name" value="Alkaline Phosphatase, subunit A"/>
    <property type="match status" value="1"/>
</dbReference>
<sequence length="555" mass="60246">PPARRRRRGARPCCCWRAACGGRAPPVARALRRGEHTVPPGRRRRRGVLRVARGRGLRPEPAPPGGAGHGVRQGVHGGVLVQPFEEPILSGLPSHQNGMYGLSQAPGNFQSLAGVAGIPNLLNRAGYKTGIIGKYHVGPVQAYDFTYGLTAEHCWAGAIPPGGVGEICPSPRSDICEFSERSPEAYSVVSRNITHMKLAARQFLTAIEPERPFFLYVGFGDGHRCAFEGALGSFCEKFGSGLPGQGSIPDWSPRWFSADEVPVPWFLPDSEAVRLDIAAQCTSVNRMDQGIGLILDELESSGHTNDTLVLFFSDNGSPLPSAKTNLYEQGQAEPLVVAAPGFPAGGTRSSAVVSSLDFVPTMLSWAGIEGASPGVGEYSGSSLLPLLGRRAPPPAWRNAAFGSHSFHSLYAYYPMRSVVTDRYRLVHNLVHGASYPVLEDVYATRTWRELQRNGSAGEPTGWVYDFHAYLHRPEWELFDLRTDPRQQVNLARRGGHERVMSELQDMLTTWRKRTGDPWLVCSEASTYGYCTGAELTAAAAAMPPPPSAPRAELVL</sequence>
<evidence type="ECO:0000256" key="1">
    <source>
        <dbReference type="ARBA" id="ARBA00008779"/>
    </source>
</evidence>
<gene>
    <name evidence="6" type="ORF">PCOR1329_LOCUS7943</name>
</gene>
<accession>A0ABN9Q1M4</accession>
<dbReference type="PROSITE" id="PS00149">
    <property type="entry name" value="SULFATASE_2"/>
    <property type="match status" value="1"/>
</dbReference>
<dbReference type="InterPro" id="IPR050738">
    <property type="entry name" value="Sulfatase"/>
</dbReference>
<evidence type="ECO:0000256" key="2">
    <source>
        <dbReference type="ARBA" id="ARBA00022723"/>
    </source>
</evidence>
<dbReference type="InterPro" id="IPR024607">
    <property type="entry name" value="Sulfatase_CS"/>
</dbReference>